<proteinExistence type="inferred from homology"/>
<dbReference type="Gene3D" id="3.30.450.20">
    <property type="entry name" value="PAS domain"/>
    <property type="match status" value="1"/>
</dbReference>
<sequence length="637" mass="69213">MTMPEQNDIFRQVLEATHDWEFLLRSDGTFFYASPSCQRITGYSREEFLKDKSLFTRIIKSEDLDAVKGALAVREREEKEAKFRIKHKNGSERWVGLLCTVAKDTNGRALGIRCSGRDMTVEINRKMKQDTFVVTEVTRMIANLKKAAEGDTSFNLQPTPSDEDTKNFASLIARIDKSLVTLKASLDQLMEDAKTTTVGLREGDFTIRADTSRHKGNFQQCILGLNEMLDAVTKPVQEAMRVCGSFAHADFSATFDTNIQMKGEWEEFRKSLDRMGKVFNNTVKEITRVARAFADGDFTAHIDEKLNVRGDLVDVKNALNKVSADVSYLISGTNRLMEALVEAASEAETSIDEVSTGTQQIAKSTGNVSGHIEKATHSAQQVLQAMEDLSAAVQEVTASAESVAALSRNADEKSQEGAKVAERADAGMSEINTATAEIDGIIRDINTQMVEIGKIVGVISDLANQTNLLALNAAIEAARAGDAGRGFAVVAAEVKALATESRSSAEHITEMIGNLRAGAEKASNAMKRANTVVKDGSNQMQQTILAFNEIVDSVGKISRSIEEVASATEEQAATVEEITASIHEVAALMERTAHEAGDTAAGTEEVSASVDEVASMVTRVTEISQETLEANRKFTVA</sequence>
<evidence type="ECO:0000259" key="5">
    <source>
        <dbReference type="PROSITE" id="PS50112"/>
    </source>
</evidence>
<dbReference type="InterPro" id="IPR004089">
    <property type="entry name" value="MCPsignal_dom"/>
</dbReference>
<dbReference type="SMART" id="SM00091">
    <property type="entry name" value="PAS"/>
    <property type="match status" value="1"/>
</dbReference>
<dbReference type="Gene3D" id="1.20.120.1530">
    <property type="match status" value="1"/>
</dbReference>
<dbReference type="SMART" id="SM00283">
    <property type="entry name" value="MA"/>
    <property type="match status" value="1"/>
</dbReference>
<dbReference type="CDD" id="cd11386">
    <property type="entry name" value="MCP_signal"/>
    <property type="match status" value="1"/>
</dbReference>
<name>A0ABD4TJW8_9EURY</name>
<dbReference type="InterPro" id="IPR000014">
    <property type="entry name" value="PAS"/>
</dbReference>
<dbReference type="Gene3D" id="1.10.287.950">
    <property type="entry name" value="Methyl-accepting chemotaxis protein"/>
    <property type="match status" value="1"/>
</dbReference>
<feature type="domain" description="PAS" evidence="5">
    <location>
        <begin position="6"/>
        <end position="80"/>
    </location>
</feature>
<dbReference type="InterPro" id="IPR035965">
    <property type="entry name" value="PAS-like_dom_sf"/>
</dbReference>
<evidence type="ECO:0000256" key="3">
    <source>
        <dbReference type="PROSITE-ProRule" id="PRU00284"/>
    </source>
</evidence>
<dbReference type="PROSITE" id="PS50111">
    <property type="entry name" value="CHEMOTAXIS_TRANSDUC_2"/>
    <property type="match status" value="1"/>
</dbReference>
<dbReference type="Pfam" id="PF00015">
    <property type="entry name" value="MCPsignal"/>
    <property type="match status" value="1"/>
</dbReference>
<evidence type="ECO:0000259" key="4">
    <source>
        <dbReference type="PROSITE" id="PS50111"/>
    </source>
</evidence>
<dbReference type="PANTHER" id="PTHR32089">
    <property type="entry name" value="METHYL-ACCEPTING CHEMOTAXIS PROTEIN MCPB"/>
    <property type="match status" value="1"/>
</dbReference>
<dbReference type="NCBIfam" id="TIGR00229">
    <property type="entry name" value="sensory_box"/>
    <property type="match status" value="1"/>
</dbReference>
<dbReference type="InterPro" id="IPR003660">
    <property type="entry name" value="HAMP_dom"/>
</dbReference>
<reference evidence="7 8" key="1">
    <citation type="submission" date="2019-08" db="EMBL/GenBank/DDBJ databases">
        <authorList>
            <person name="Chen S.-C."/>
            <person name="Lai M.-C."/>
            <person name="You Y.-T."/>
        </authorList>
    </citation>
    <scope>NUCLEOTIDE SEQUENCE [LARGE SCALE GENOMIC DNA]</scope>
    <source>
        <strain evidence="7 8">P2F9704a</strain>
    </source>
</reference>
<keyword evidence="1 3" id="KW-0807">Transducer</keyword>
<protein>
    <submittedName>
        <fullName evidence="7">PAS domain S-box protein</fullName>
    </submittedName>
</protein>
<keyword evidence="8" id="KW-1185">Reference proteome</keyword>
<evidence type="ECO:0000259" key="6">
    <source>
        <dbReference type="PROSITE" id="PS50885"/>
    </source>
</evidence>
<comment type="caution">
    <text evidence="7">The sequence shown here is derived from an EMBL/GenBank/DDBJ whole genome shotgun (WGS) entry which is preliminary data.</text>
</comment>
<feature type="domain" description="Methyl-accepting transducer" evidence="4">
    <location>
        <begin position="350"/>
        <end position="586"/>
    </location>
</feature>
<feature type="domain" description="HAMP" evidence="6">
    <location>
        <begin position="277"/>
        <end position="331"/>
    </location>
</feature>
<evidence type="ECO:0000256" key="1">
    <source>
        <dbReference type="ARBA" id="ARBA00023224"/>
    </source>
</evidence>
<dbReference type="PROSITE" id="PS50112">
    <property type="entry name" value="PAS"/>
    <property type="match status" value="1"/>
</dbReference>
<accession>A0ABD4TJW8</accession>
<dbReference type="PANTHER" id="PTHR32089:SF112">
    <property type="entry name" value="LYSOZYME-LIKE PROTEIN-RELATED"/>
    <property type="match status" value="1"/>
</dbReference>
<dbReference type="RefSeq" id="WP_255332975.1">
    <property type="nucleotide sequence ID" value="NZ_VOTZ01000018.1"/>
</dbReference>
<dbReference type="EMBL" id="VOTZ01000018">
    <property type="protein sequence ID" value="MCQ1539011.1"/>
    <property type="molecule type" value="Genomic_DNA"/>
</dbReference>
<dbReference type="Pfam" id="PF18947">
    <property type="entry name" value="HAMP_2"/>
    <property type="match status" value="1"/>
</dbReference>
<dbReference type="InterPro" id="IPR013655">
    <property type="entry name" value="PAS_fold_3"/>
</dbReference>
<organism evidence="7 8">
    <name type="scientific">Methanocalculus taiwanensis</name>
    <dbReference type="NCBI Taxonomy" id="106207"/>
    <lineage>
        <taxon>Archaea</taxon>
        <taxon>Methanobacteriati</taxon>
        <taxon>Methanobacteriota</taxon>
        <taxon>Stenosarchaea group</taxon>
        <taxon>Methanomicrobia</taxon>
        <taxon>Methanomicrobiales</taxon>
        <taxon>Methanocalculaceae</taxon>
        <taxon>Methanocalculus</taxon>
    </lineage>
</organism>
<evidence type="ECO:0000313" key="7">
    <source>
        <dbReference type="EMBL" id="MCQ1539011.1"/>
    </source>
</evidence>
<dbReference type="PROSITE" id="PS50885">
    <property type="entry name" value="HAMP"/>
    <property type="match status" value="1"/>
</dbReference>
<dbReference type="SUPFAM" id="SSF55785">
    <property type="entry name" value="PYP-like sensor domain (PAS domain)"/>
    <property type="match status" value="1"/>
</dbReference>
<dbReference type="SUPFAM" id="SSF58104">
    <property type="entry name" value="Methyl-accepting chemotaxis protein (MCP) signaling domain"/>
    <property type="match status" value="1"/>
</dbReference>
<dbReference type="SMART" id="SM00086">
    <property type="entry name" value="PAC"/>
    <property type="match status" value="1"/>
</dbReference>
<evidence type="ECO:0000256" key="2">
    <source>
        <dbReference type="ARBA" id="ARBA00029447"/>
    </source>
</evidence>
<dbReference type="CDD" id="cd00130">
    <property type="entry name" value="PAS"/>
    <property type="match status" value="1"/>
</dbReference>
<dbReference type="Pfam" id="PF08447">
    <property type="entry name" value="PAS_3"/>
    <property type="match status" value="1"/>
</dbReference>
<evidence type="ECO:0000313" key="8">
    <source>
        <dbReference type="Proteomes" id="UP001524383"/>
    </source>
</evidence>
<dbReference type="InterPro" id="IPR001610">
    <property type="entry name" value="PAC"/>
</dbReference>
<gene>
    <name evidence="7" type="ORF">FTO68_08475</name>
</gene>
<dbReference type="AlphaFoldDB" id="A0ABD4TJW8"/>
<comment type="similarity">
    <text evidence="2">Belongs to the methyl-accepting chemotaxis (MCP) protein family.</text>
</comment>
<dbReference type="GO" id="GO:0007165">
    <property type="term" value="P:signal transduction"/>
    <property type="evidence" value="ECO:0007669"/>
    <property type="project" value="UniProtKB-KW"/>
</dbReference>
<dbReference type="Proteomes" id="UP001524383">
    <property type="component" value="Unassembled WGS sequence"/>
</dbReference>